<keyword evidence="10 12" id="KW-0408">Iron</keyword>
<feature type="region of interest" description="Disordered" evidence="13">
    <location>
        <begin position="215"/>
        <end position="254"/>
    </location>
</feature>
<dbReference type="PANTHER" id="PTHR30365">
    <property type="entry name" value="CYTOCHROME D UBIQUINOL OXIDASE"/>
    <property type="match status" value="1"/>
</dbReference>
<organism evidence="14">
    <name type="scientific">Deinococcus sonorensis KR-87</name>
    <dbReference type="NCBI Taxonomy" id="694439"/>
    <lineage>
        <taxon>Bacteria</taxon>
        <taxon>Thermotogati</taxon>
        <taxon>Deinococcota</taxon>
        <taxon>Deinococci</taxon>
        <taxon>Deinococcales</taxon>
        <taxon>Deinococcaceae</taxon>
        <taxon>Deinococcus</taxon>
    </lineage>
</organism>
<dbReference type="EMBL" id="CP158299">
    <property type="protein sequence ID" value="XBV84763.1"/>
    <property type="molecule type" value="Genomic_DNA"/>
</dbReference>
<name>A0AAU7U8H9_9DEIO</name>
<evidence type="ECO:0000256" key="13">
    <source>
        <dbReference type="SAM" id="MobiDB-lite"/>
    </source>
</evidence>
<comment type="subcellular location">
    <subcellularLocation>
        <location evidence="1">Cell membrane</location>
        <topology evidence="1">Multi-pass membrane protein</topology>
    </subcellularLocation>
</comment>
<keyword evidence="8 12" id="KW-0249">Electron transport</keyword>
<evidence type="ECO:0000256" key="12">
    <source>
        <dbReference type="PIRNR" id="PIRNR006446"/>
    </source>
</evidence>
<evidence type="ECO:0000256" key="8">
    <source>
        <dbReference type="ARBA" id="ARBA00022982"/>
    </source>
</evidence>
<keyword evidence="4 12" id="KW-1003">Cell membrane</keyword>
<evidence type="ECO:0000256" key="4">
    <source>
        <dbReference type="ARBA" id="ARBA00022475"/>
    </source>
</evidence>
<feature type="transmembrane region" description="Helical" evidence="12">
    <location>
        <begin position="260"/>
        <end position="284"/>
    </location>
</feature>
<evidence type="ECO:0000256" key="7">
    <source>
        <dbReference type="ARBA" id="ARBA00022723"/>
    </source>
</evidence>
<evidence type="ECO:0000256" key="6">
    <source>
        <dbReference type="ARBA" id="ARBA00022692"/>
    </source>
</evidence>
<dbReference type="AlphaFoldDB" id="A0AAU7U8H9"/>
<feature type="transmembrane region" description="Helical" evidence="12">
    <location>
        <begin position="409"/>
        <end position="430"/>
    </location>
</feature>
<dbReference type="GO" id="GO:0005886">
    <property type="term" value="C:plasma membrane"/>
    <property type="evidence" value="ECO:0007669"/>
    <property type="project" value="UniProtKB-SubCell"/>
</dbReference>
<dbReference type="RefSeq" id="WP_350242800.1">
    <property type="nucleotide sequence ID" value="NZ_CP158299.1"/>
</dbReference>
<keyword evidence="6 12" id="KW-0812">Transmembrane</keyword>
<feature type="transmembrane region" description="Helical" evidence="12">
    <location>
        <begin position="376"/>
        <end position="397"/>
    </location>
</feature>
<reference evidence="14" key="1">
    <citation type="submission" date="2024-06" db="EMBL/GenBank/DDBJ databases">
        <title>Draft Genome Sequence of Deinococcus sonorensis Type Strain KR-87, a Biofilm Producing Representative of the Genus Deinococcus.</title>
        <authorList>
            <person name="Boren L.S."/>
            <person name="Grosso R.A."/>
            <person name="Hugenberg-Cox A.N."/>
            <person name="Hill J.T.E."/>
            <person name="Albert C.M."/>
            <person name="Tuohy J.M."/>
        </authorList>
    </citation>
    <scope>NUCLEOTIDE SEQUENCE</scope>
    <source>
        <strain evidence="14">KR-87</strain>
    </source>
</reference>
<evidence type="ECO:0000256" key="10">
    <source>
        <dbReference type="ARBA" id="ARBA00023004"/>
    </source>
</evidence>
<dbReference type="GO" id="GO:0020037">
    <property type="term" value="F:heme binding"/>
    <property type="evidence" value="ECO:0007669"/>
    <property type="project" value="TreeGrafter"/>
</dbReference>
<feature type="transmembrane region" description="Helical" evidence="12">
    <location>
        <begin position="96"/>
        <end position="120"/>
    </location>
</feature>
<evidence type="ECO:0000256" key="3">
    <source>
        <dbReference type="ARBA" id="ARBA00022448"/>
    </source>
</evidence>
<dbReference type="GO" id="GO:0016682">
    <property type="term" value="F:oxidoreductase activity, acting on diphenols and related substances as donors, oxygen as acceptor"/>
    <property type="evidence" value="ECO:0007669"/>
    <property type="project" value="TreeGrafter"/>
</dbReference>
<gene>
    <name evidence="14" type="ORF">ABOD76_15105</name>
</gene>
<dbReference type="GO" id="GO:0046872">
    <property type="term" value="F:metal ion binding"/>
    <property type="evidence" value="ECO:0007669"/>
    <property type="project" value="UniProtKB-UniRule"/>
</dbReference>
<evidence type="ECO:0000256" key="1">
    <source>
        <dbReference type="ARBA" id="ARBA00004651"/>
    </source>
</evidence>
<dbReference type="GO" id="GO:0070069">
    <property type="term" value="C:cytochrome complex"/>
    <property type="evidence" value="ECO:0007669"/>
    <property type="project" value="UniProtKB-UniRule"/>
</dbReference>
<protein>
    <submittedName>
        <fullName evidence="14">Cytochrome ubiquinol oxidase subunit I</fullName>
    </submittedName>
</protein>
<dbReference type="KEGG" id="dsc:ABOD76_15105"/>
<feature type="compositionally biased region" description="Basic and acidic residues" evidence="13">
    <location>
        <begin position="243"/>
        <end position="254"/>
    </location>
</feature>
<keyword evidence="11 12" id="KW-0472">Membrane</keyword>
<keyword evidence="9 12" id="KW-1133">Transmembrane helix</keyword>
<feature type="transmembrane region" description="Helical" evidence="12">
    <location>
        <begin position="132"/>
        <end position="155"/>
    </location>
</feature>
<evidence type="ECO:0000256" key="9">
    <source>
        <dbReference type="ARBA" id="ARBA00022989"/>
    </source>
</evidence>
<feature type="transmembrane region" description="Helical" evidence="12">
    <location>
        <begin position="58"/>
        <end position="76"/>
    </location>
</feature>
<dbReference type="GO" id="GO:0019646">
    <property type="term" value="P:aerobic electron transport chain"/>
    <property type="evidence" value="ECO:0007669"/>
    <property type="project" value="InterPro"/>
</dbReference>
<feature type="compositionally biased region" description="Low complexity" evidence="13">
    <location>
        <begin position="221"/>
        <end position="234"/>
    </location>
</feature>
<dbReference type="PANTHER" id="PTHR30365:SF15">
    <property type="entry name" value="CYTOCHROME BD UBIQUINOL OXIDASE SUBUNIT 1"/>
    <property type="match status" value="1"/>
</dbReference>
<evidence type="ECO:0000256" key="2">
    <source>
        <dbReference type="ARBA" id="ARBA00009819"/>
    </source>
</evidence>
<comment type="similarity">
    <text evidence="2 12">Belongs to the cytochrome ubiquinol oxidase subunit 1 family.</text>
</comment>
<evidence type="ECO:0000313" key="14">
    <source>
        <dbReference type="EMBL" id="XBV84763.1"/>
    </source>
</evidence>
<feature type="transmembrane region" description="Helical" evidence="12">
    <location>
        <begin position="450"/>
        <end position="473"/>
    </location>
</feature>
<feature type="transmembrane region" description="Helical" evidence="12">
    <location>
        <begin position="185"/>
        <end position="207"/>
    </location>
</feature>
<dbReference type="InterPro" id="IPR002585">
    <property type="entry name" value="Cyt-d_ubiquinol_oxidase_su_1"/>
</dbReference>
<evidence type="ECO:0000256" key="5">
    <source>
        <dbReference type="ARBA" id="ARBA00022617"/>
    </source>
</evidence>
<keyword evidence="7 12" id="KW-0479">Metal-binding</keyword>
<keyword evidence="5 12" id="KW-0349">Heme</keyword>
<accession>A0AAU7U8H9</accession>
<feature type="transmembrane region" description="Helical" evidence="12">
    <location>
        <begin position="20"/>
        <end position="46"/>
    </location>
</feature>
<dbReference type="PIRSF" id="PIRSF006446">
    <property type="entry name" value="Cyt_quinol_oxidase_1"/>
    <property type="match status" value="1"/>
</dbReference>
<dbReference type="GO" id="GO:0009055">
    <property type="term" value="F:electron transfer activity"/>
    <property type="evidence" value="ECO:0007669"/>
    <property type="project" value="UniProtKB-UniRule"/>
</dbReference>
<proteinExistence type="inferred from homology"/>
<dbReference type="Pfam" id="PF01654">
    <property type="entry name" value="Cyt_bd_oxida_I"/>
    <property type="match status" value="2"/>
</dbReference>
<evidence type="ECO:0000256" key="11">
    <source>
        <dbReference type="ARBA" id="ARBA00023136"/>
    </source>
</evidence>
<sequence>MDALGFTALDLSRFQFATTNIFHFFFVPFTVGLAITIAVFQTLAYARQSQLYEDLTKFFGHLFLINFAVGVVTGIVQEFQFGMNWAGFSNFVGNIFGVPLALEVLMAFFLESTFLGLWWFGRDRLPKWANLASIWLVAVGSTISAFWIIIANAWMQHPVGFEVVNGQALMTSFWAVMTNPKGWSWFFHIWFAGLTIAAFFVLGVSAYHLRRGERTVRTHTPRPQQTPLTTRGPQHNAQGLRQAGDDQAGRQQHASERGHFLAAMKVGLVIAAIGTFGVIAVGHLQGQSARRDQPMKFAAFEAIWDTTTGQTPESLIALPSNREGRNLFNLEIPYVGSILAYNRPTGGVTGLHDLQKEYQAKYGPGNYIPPVWPVYWAFRIMVGCGLLMLGMVVWGLWLWRKGRLTGAPLYLTGLLFMPLIPHIANFSGFITTEMGRQPWIVQGQLLTANAVSPLAPGVVLVSLVSFWIVYLLLIGLDVFLLTRTATAGLHRPDVEAEGLPAPRYDGGEA</sequence>
<keyword evidence="3 12" id="KW-0813">Transport</keyword>